<proteinExistence type="predicted"/>
<dbReference type="InterPro" id="IPR029068">
    <property type="entry name" value="Glyas_Bleomycin-R_OHBP_Dase"/>
</dbReference>
<protein>
    <submittedName>
        <fullName evidence="2">Glyoxalase/bleomycin resistance protein/dioxygenase</fullName>
    </submittedName>
</protein>
<dbReference type="PANTHER" id="PTHR36113:SF3">
    <property type="entry name" value="SLL5075 PROTEIN"/>
    <property type="match status" value="1"/>
</dbReference>
<dbReference type="InterPro" id="IPR051332">
    <property type="entry name" value="Fosfomycin_Res_Enzymes"/>
</dbReference>
<dbReference type="eggNOG" id="COG0346">
    <property type="taxonomic scope" value="Bacteria"/>
</dbReference>
<dbReference type="STRING" id="395961.Cyan7425_1291"/>
<dbReference type="Pfam" id="PF00903">
    <property type="entry name" value="Glyoxalase"/>
    <property type="match status" value="1"/>
</dbReference>
<dbReference type="InterPro" id="IPR004360">
    <property type="entry name" value="Glyas_Fos-R_dOase_dom"/>
</dbReference>
<dbReference type="PANTHER" id="PTHR36113">
    <property type="entry name" value="LYASE, PUTATIVE-RELATED-RELATED"/>
    <property type="match status" value="1"/>
</dbReference>
<dbReference type="AlphaFoldDB" id="B8HMQ3"/>
<dbReference type="PROSITE" id="PS51819">
    <property type="entry name" value="VOC"/>
    <property type="match status" value="1"/>
</dbReference>
<evidence type="ECO:0000313" key="2">
    <source>
        <dbReference type="EMBL" id="ACL43668.1"/>
    </source>
</evidence>
<dbReference type="SUPFAM" id="SSF54593">
    <property type="entry name" value="Glyoxalase/Bleomycin resistance protein/Dihydroxybiphenyl dioxygenase"/>
    <property type="match status" value="1"/>
</dbReference>
<name>B8HMQ3_CYAP4</name>
<dbReference type="InterPro" id="IPR037523">
    <property type="entry name" value="VOC_core"/>
</dbReference>
<evidence type="ECO:0000259" key="1">
    <source>
        <dbReference type="PROSITE" id="PS51819"/>
    </source>
</evidence>
<keyword evidence="2" id="KW-0223">Dioxygenase</keyword>
<dbReference type="OrthoDB" id="9789608at2"/>
<dbReference type="Gene3D" id="3.10.180.10">
    <property type="entry name" value="2,3-Dihydroxybiphenyl 1,2-Dioxygenase, domain 1"/>
    <property type="match status" value="1"/>
</dbReference>
<feature type="domain" description="VOC" evidence="1">
    <location>
        <begin position="5"/>
        <end position="127"/>
    </location>
</feature>
<dbReference type="HOGENOM" id="CLU_146025_1_0_3"/>
<dbReference type="KEGG" id="cyn:Cyan7425_1291"/>
<keyword evidence="2" id="KW-0560">Oxidoreductase</keyword>
<organism evidence="2">
    <name type="scientific">Cyanothece sp. (strain PCC 7425 / ATCC 29141)</name>
    <dbReference type="NCBI Taxonomy" id="395961"/>
    <lineage>
        <taxon>Bacteria</taxon>
        <taxon>Bacillati</taxon>
        <taxon>Cyanobacteriota</taxon>
        <taxon>Cyanophyceae</taxon>
        <taxon>Gomontiellales</taxon>
        <taxon>Cyanothecaceae</taxon>
        <taxon>Cyanothece</taxon>
    </lineage>
</organism>
<reference evidence="2" key="1">
    <citation type="submission" date="2009-01" db="EMBL/GenBank/DDBJ databases">
        <title>Complete sequence of chromosome Cyanothece sp. PCC 7425.</title>
        <authorList>
            <consortium name="US DOE Joint Genome Institute"/>
            <person name="Lucas S."/>
            <person name="Copeland A."/>
            <person name="Lapidus A."/>
            <person name="Glavina del Rio T."/>
            <person name="Dalin E."/>
            <person name="Tice H."/>
            <person name="Bruce D."/>
            <person name="Goodwin L."/>
            <person name="Pitluck S."/>
            <person name="Sims D."/>
            <person name="Meineke L."/>
            <person name="Brettin T."/>
            <person name="Detter J.C."/>
            <person name="Han C."/>
            <person name="Larimer F."/>
            <person name="Land M."/>
            <person name="Hauser L."/>
            <person name="Kyrpides N."/>
            <person name="Ovchinnikova G."/>
            <person name="Liberton M."/>
            <person name="Stoeckel J."/>
            <person name="Banerjee A."/>
            <person name="Singh A."/>
            <person name="Page L."/>
            <person name="Sato H."/>
            <person name="Zhao L."/>
            <person name="Sherman L."/>
            <person name="Pakrasi H."/>
            <person name="Richardson P."/>
        </authorList>
    </citation>
    <scope>NUCLEOTIDE SEQUENCE</scope>
    <source>
        <strain evidence="2">PCC 7425</strain>
    </source>
</reference>
<accession>B8HMQ3</accession>
<sequence>MADLGFTHVALPVRDLDKSLAFYARYAGMEAVHRRTDPGSGADVAWITDRTRPFVIVLLEKPEVDHQLLPPAHLGVACESRERVDQLCELARQEGCLRDGPADAGSPIGYWAFIADPDGHTLEITFGQEVTYTVEQSAS</sequence>
<dbReference type="EMBL" id="CP001344">
    <property type="protein sequence ID" value="ACL43668.1"/>
    <property type="molecule type" value="Genomic_DNA"/>
</dbReference>
<dbReference type="GO" id="GO:0051213">
    <property type="term" value="F:dioxygenase activity"/>
    <property type="evidence" value="ECO:0007669"/>
    <property type="project" value="UniProtKB-KW"/>
</dbReference>
<gene>
    <name evidence="2" type="ordered locus">Cyan7425_1291</name>
</gene>
<dbReference type="CDD" id="cd06587">
    <property type="entry name" value="VOC"/>
    <property type="match status" value="1"/>
</dbReference>